<keyword evidence="6" id="KW-1015">Disulfide bond</keyword>
<dbReference type="GO" id="GO:0016762">
    <property type="term" value="F:xyloglucan:xyloglucosyl transferase activity"/>
    <property type="evidence" value="ECO:0007669"/>
    <property type="project" value="UniProtKB-EC"/>
</dbReference>
<evidence type="ECO:0000256" key="6">
    <source>
        <dbReference type="ARBA" id="ARBA00023157"/>
    </source>
</evidence>
<dbReference type="GO" id="GO:0048046">
    <property type="term" value="C:apoplast"/>
    <property type="evidence" value="ECO:0007669"/>
    <property type="project" value="UniProtKB-SubCell"/>
</dbReference>
<accession>A0AAV0L0Q9</accession>
<feature type="active site" description="Proton donor" evidence="8">
    <location>
        <position position="129"/>
    </location>
</feature>
<dbReference type="EMBL" id="CAMGYJ010000006">
    <property type="protein sequence ID" value="CAI0427791.1"/>
    <property type="molecule type" value="Genomic_DNA"/>
</dbReference>
<feature type="glycosylation site" description="N-linked (GlcNAc...) asparagine" evidence="9">
    <location>
        <position position="133"/>
    </location>
</feature>
<dbReference type="InterPro" id="IPR010713">
    <property type="entry name" value="XET_C"/>
</dbReference>
<dbReference type="PIRSF" id="PIRSF005604">
    <property type="entry name" value="XET"/>
    <property type="match status" value="1"/>
</dbReference>
<evidence type="ECO:0000256" key="1">
    <source>
        <dbReference type="ARBA" id="ARBA00022512"/>
    </source>
</evidence>
<dbReference type="GO" id="GO:0071555">
    <property type="term" value="P:cell wall organization"/>
    <property type="evidence" value="ECO:0007669"/>
    <property type="project" value="UniProtKB-KW"/>
</dbReference>
<proteinExistence type="inferred from homology"/>
<dbReference type="Gene3D" id="2.60.120.200">
    <property type="match status" value="1"/>
</dbReference>
<keyword evidence="10" id="KW-0732">Signal</keyword>
<organism evidence="12 13">
    <name type="scientific">Linum tenue</name>
    <dbReference type="NCBI Taxonomy" id="586396"/>
    <lineage>
        <taxon>Eukaryota</taxon>
        <taxon>Viridiplantae</taxon>
        <taxon>Streptophyta</taxon>
        <taxon>Embryophyta</taxon>
        <taxon>Tracheophyta</taxon>
        <taxon>Spermatophyta</taxon>
        <taxon>Magnoliopsida</taxon>
        <taxon>eudicotyledons</taxon>
        <taxon>Gunneridae</taxon>
        <taxon>Pentapetalae</taxon>
        <taxon>rosids</taxon>
        <taxon>fabids</taxon>
        <taxon>Malpighiales</taxon>
        <taxon>Linaceae</taxon>
        <taxon>Linum</taxon>
    </lineage>
</organism>
<gene>
    <name evidence="12" type="ORF">LITE_LOCUS21343</name>
</gene>
<comment type="similarity">
    <text evidence="10">Belongs to the glycosyl hydrolase 16 family.</text>
</comment>
<evidence type="ECO:0000256" key="4">
    <source>
        <dbReference type="ARBA" id="ARBA00022679"/>
    </source>
</evidence>
<keyword evidence="3 10" id="KW-0964">Secreted</keyword>
<dbReference type="GO" id="GO:0004553">
    <property type="term" value="F:hydrolase activity, hydrolyzing O-glycosyl compounds"/>
    <property type="evidence" value="ECO:0007669"/>
    <property type="project" value="InterPro"/>
</dbReference>
<sequence length="309" mass="34832">MLLATILSVAIGSSFAGNFNNDVVVAFGDARAKIQDNGNLMSLALDNSSGSGFESKNEFIYAKVEMNIKLVPGNSAGTVTSFYDTLLIFNLRSIVLVFHVINDLFLYCEFHFGEQLKSEGNSWDEVDMEFLGNTSGDPYVLHTNIFTKGMGNREQQFYLWFDPTTDFHTYSITWNPAHIVLVVDKKPIREYRNVDPNNNVPYPRDQPMKLYGSLWNADDWATRGGSVKTDWSKAPFTASFNNYTADGCVYANGASSCPDKTAPWYSSELIDGDDLKQMQWVQKNYMIYNYCDDSNRFHGSLPAECGRKN</sequence>
<keyword evidence="7 10" id="KW-0326">Glycosidase</keyword>
<dbReference type="PROSITE" id="PS51762">
    <property type="entry name" value="GH16_2"/>
    <property type="match status" value="1"/>
</dbReference>
<comment type="caution">
    <text evidence="12">The sequence shown here is derived from an EMBL/GenBank/DDBJ whole genome shotgun (WGS) entry which is preliminary data.</text>
</comment>
<dbReference type="Pfam" id="PF00722">
    <property type="entry name" value="Glyco_hydro_16"/>
    <property type="match status" value="2"/>
</dbReference>
<feature type="signal peptide" evidence="10">
    <location>
        <begin position="1"/>
        <end position="16"/>
    </location>
</feature>
<dbReference type="Proteomes" id="UP001154282">
    <property type="component" value="Unassembled WGS sequence"/>
</dbReference>
<protein>
    <recommendedName>
        <fullName evidence="10">Xyloglucan endotransglucosylase/hydrolase</fullName>
        <ecNumber evidence="10">2.4.1.207</ecNumber>
    </recommendedName>
</protein>
<dbReference type="InterPro" id="IPR044791">
    <property type="entry name" value="Beta-glucanase/XTH"/>
</dbReference>
<keyword evidence="5 10" id="KW-0378">Hydrolase</keyword>
<evidence type="ECO:0000313" key="12">
    <source>
        <dbReference type="EMBL" id="CAI0427791.1"/>
    </source>
</evidence>
<dbReference type="InterPro" id="IPR013320">
    <property type="entry name" value="ConA-like_dom_sf"/>
</dbReference>
<keyword evidence="4 10" id="KW-0808">Transferase</keyword>
<dbReference type="InterPro" id="IPR000757">
    <property type="entry name" value="Beta-glucanase-like"/>
</dbReference>
<evidence type="ECO:0000256" key="2">
    <source>
        <dbReference type="ARBA" id="ARBA00022523"/>
    </source>
</evidence>
<dbReference type="Pfam" id="PF06955">
    <property type="entry name" value="XET_C"/>
    <property type="match status" value="1"/>
</dbReference>
<dbReference type="PANTHER" id="PTHR31062">
    <property type="entry name" value="XYLOGLUCAN ENDOTRANSGLUCOSYLASE/HYDROLASE PROTEIN 8-RELATED"/>
    <property type="match status" value="1"/>
</dbReference>
<evidence type="ECO:0000256" key="7">
    <source>
        <dbReference type="ARBA" id="ARBA00023295"/>
    </source>
</evidence>
<comment type="PTM">
    <text evidence="10">Contains at least one intrachain disulfide bond essential for its enzymatic activity.</text>
</comment>
<dbReference type="EC" id="2.4.1.207" evidence="10"/>
<feature type="chain" id="PRO_5043107144" description="Xyloglucan endotransglucosylase/hydrolase" evidence="10">
    <location>
        <begin position="17"/>
        <end position="309"/>
    </location>
</feature>
<evidence type="ECO:0000259" key="11">
    <source>
        <dbReference type="PROSITE" id="PS51762"/>
    </source>
</evidence>
<evidence type="ECO:0000313" key="13">
    <source>
        <dbReference type="Proteomes" id="UP001154282"/>
    </source>
</evidence>
<keyword evidence="10" id="KW-0961">Cell wall biogenesis/degradation</keyword>
<evidence type="ECO:0000256" key="5">
    <source>
        <dbReference type="ARBA" id="ARBA00022801"/>
    </source>
</evidence>
<evidence type="ECO:0000256" key="8">
    <source>
        <dbReference type="PIRSR" id="PIRSR005604-1"/>
    </source>
</evidence>
<keyword evidence="13" id="KW-1185">Reference proteome</keyword>
<evidence type="ECO:0000256" key="9">
    <source>
        <dbReference type="PIRSR" id="PIRSR005604-2"/>
    </source>
</evidence>
<reference evidence="12" key="1">
    <citation type="submission" date="2022-08" db="EMBL/GenBank/DDBJ databases">
        <authorList>
            <person name="Gutierrez-Valencia J."/>
        </authorList>
    </citation>
    <scope>NUCLEOTIDE SEQUENCE</scope>
</reference>
<comment type="function">
    <text evidence="10">Catalyzes xyloglucan endohydrolysis (XEH) and/or endotransglycosylation (XET). Cleaves and religates xyloglucan polymers, an essential constituent of the primary cell wall, and thereby participates in cell wall construction of growing tissues.</text>
</comment>
<dbReference type="CDD" id="cd02176">
    <property type="entry name" value="GH16_XET"/>
    <property type="match status" value="1"/>
</dbReference>
<keyword evidence="2 10" id="KW-0052">Apoplast</keyword>
<evidence type="ECO:0000256" key="10">
    <source>
        <dbReference type="RuleBase" id="RU361120"/>
    </source>
</evidence>
<feature type="domain" description="GH16" evidence="11">
    <location>
        <begin position="13"/>
        <end position="240"/>
    </location>
</feature>
<dbReference type="InterPro" id="IPR016455">
    <property type="entry name" value="XTH"/>
</dbReference>
<evidence type="ECO:0000256" key="3">
    <source>
        <dbReference type="ARBA" id="ARBA00022525"/>
    </source>
</evidence>
<dbReference type="GO" id="GO:0042546">
    <property type="term" value="P:cell wall biogenesis"/>
    <property type="evidence" value="ECO:0007669"/>
    <property type="project" value="InterPro"/>
</dbReference>
<dbReference type="GO" id="GO:0010411">
    <property type="term" value="P:xyloglucan metabolic process"/>
    <property type="evidence" value="ECO:0007669"/>
    <property type="project" value="InterPro"/>
</dbReference>
<feature type="active site" description="Nucleophile" evidence="8">
    <location>
        <position position="125"/>
    </location>
</feature>
<keyword evidence="1 10" id="KW-0134">Cell wall</keyword>
<dbReference type="SUPFAM" id="SSF49899">
    <property type="entry name" value="Concanavalin A-like lectins/glucanases"/>
    <property type="match status" value="1"/>
</dbReference>
<comment type="subcellular location">
    <subcellularLocation>
        <location evidence="10">Secreted</location>
        <location evidence="10">Cell wall</location>
    </subcellularLocation>
    <subcellularLocation>
        <location evidence="10">Secreted</location>
        <location evidence="10">Extracellular space</location>
        <location evidence="10">Apoplast</location>
    </subcellularLocation>
</comment>
<name>A0AAV0L0Q9_9ROSI</name>
<dbReference type="AlphaFoldDB" id="A0AAV0L0Q9"/>